<proteinExistence type="predicted"/>
<accession>A0AAN8VX67</accession>
<dbReference type="EMBL" id="JBAMMX010000007">
    <property type="protein sequence ID" value="KAK6935818.1"/>
    <property type="molecule type" value="Genomic_DNA"/>
</dbReference>
<keyword evidence="2" id="KW-1185">Reference proteome</keyword>
<protein>
    <submittedName>
        <fullName evidence="1">Uncharacterized protein</fullName>
    </submittedName>
</protein>
<evidence type="ECO:0000313" key="1">
    <source>
        <dbReference type="EMBL" id="KAK6935818.1"/>
    </source>
</evidence>
<name>A0AAN8VX67_9MAGN</name>
<organism evidence="1 2">
    <name type="scientific">Dillenia turbinata</name>
    <dbReference type="NCBI Taxonomy" id="194707"/>
    <lineage>
        <taxon>Eukaryota</taxon>
        <taxon>Viridiplantae</taxon>
        <taxon>Streptophyta</taxon>
        <taxon>Embryophyta</taxon>
        <taxon>Tracheophyta</taxon>
        <taxon>Spermatophyta</taxon>
        <taxon>Magnoliopsida</taxon>
        <taxon>eudicotyledons</taxon>
        <taxon>Gunneridae</taxon>
        <taxon>Pentapetalae</taxon>
        <taxon>Dilleniales</taxon>
        <taxon>Dilleniaceae</taxon>
        <taxon>Dillenia</taxon>
    </lineage>
</organism>
<dbReference type="AlphaFoldDB" id="A0AAN8VX67"/>
<sequence length="95" mass="10732">MLKVYAKLRQLMRQLKDIDLHSAAFYHSEKLALCFGLLNLPVTKPISIQKPPSLLSSNYETCIQNNGEKNSSETTFGFITLRKVCVHVEITGDFS</sequence>
<reference evidence="1 2" key="1">
    <citation type="submission" date="2023-12" db="EMBL/GenBank/DDBJ databases">
        <title>A high-quality genome assembly for Dillenia turbinata (Dilleniales).</title>
        <authorList>
            <person name="Chanderbali A."/>
        </authorList>
    </citation>
    <scope>NUCLEOTIDE SEQUENCE [LARGE SCALE GENOMIC DNA]</scope>
    <source>
        <strain evidence="1">LSX21</strain>
        <tissue evidence="1">Leaf</tissue>
    </source>
</reference>
<gene>
    <name evidence="1" type="ORF">RJ641_032848</name>
</gene>
<comment type="caution">
    <text evidence="1">The sequence shown here is derived from an EMBL/GenBank/DDBJ whole genome shotgun (WGS) entry which is preliminary data.</text>
</comment>
<evidence type="ECO:0000313" key="2">
    <source>
        <dbReference type="Proteomes" id="UP001370490"/>
    </source>
</evidence>
<dbReference type="Proteomes" id="UP001370490">
    <property type="component" value="Unassembled WGS sequence"/>
</dbReference>